<dbReference type="CDD" id="cd07377">
    <property type="entry name" value="WHTH_GntR"/>
    <property type="match status" value="1"/>
</dbReference>
<dbReference type="Pfam" id="PF00155">
    <property type="entry name" value="Aminotran_1_2"/>
    <property type="match status" value="1"/>
</dbReference>
<dbReference type="InterPro" id="IPR036390">
    <property type="entry name" value="WH_DNA-bd_sf"/>
</dbReference>
<dbReference type="CDD" id="cd00609">
    <property type="entry name" value="AAT_like"/>
    <property type="match status" value="1"/>
</dbReference>
<evidence type="ECO:0000256" key="6">
    <source>
        <dbReference type="ARBA" id="ARBA00023163"/>
    </source>
</evidence>
<sequence length="488" mass="53633">MKSAPAWLSLFETAQKTPSSLRNQVCLMLRKAILNGQLVLGEKLPATRQLALDIGISRVTAEAAYSQLEAEGYVIRKTGDGTYVALDQPFTQRTAASPPNSNATHSLSARGQRIIQGGGCQDPLTPLPFAAGSPDLNAFPTKVWQQLTQKVFRQHQHRLFSYGDPQGYAPLREALASYLAQSRGVQCHASQLIILSSSQQALQLISTLLIDEGDTVWVEDPGYNGAKTAFSAMGATLCPIPVDDQGLNWDDTPAAKPPKLIYTTPSHQYPTGAALSLPRRLALLAMAKQEHAWVIEDDYDSEFQYDARPLPALQGLSNSQRVIYIGTFSKVLFPSLRIAYMVLPPELVVPFTTARTVYDGHTPQFTQAVTAEFIHAGHFSAHIRHMRQLYKGKRNQFLTWLDEIQPPYPPIGFNGGLQLTLPLEKGSEQPLTLQAKKLGLLTPGLSPMHLNPTTSKEGWVLGYSALSLETLNKATQQLKSIFHTANVR</sequence>
<dbReference type="SMART" id="SM00345">
    <property type="entry name" value="HTH_GNTR"/>
    <property type="match status" value="1"/>
</dbReference>
<dbReference type="InterPro" id="IPR004839">
    <property type="entry name" value="Aminotransferase_I/II_large"/>
</dbReference>
<evidence type="ECO:0000256" key="1">
    <source>
        <dbReference type="ARBA" id="ARBA00005384"/>
    </source>
</evidence>
<dbReference type="SUPFAM" id="SSF53383">
    <property type="entry name" value="PLP-dependent transferases"/>
    <property type="match status" value="1"/>
</dbReference>
<feature type="domain" description="HTH gntR-type" evidence="7">
    <location>
        <begin position="19"/>
        <end position="87"/>
    </location>
</feature>
<dbReference type="Proteomes" id="UP001165395">
    <property type="component" value="Unassembled WGS sequence"/>
</dbReference>
<keyword evidence="4" id="KW-0805">Transcription regulation</keyword>
<evidence type="ECO:0000256" key="2">
    <source>
        <dbReference type="ARBA" id="ARBA00021531"/>
    </source>
</evidence>
<keyword evidence="9" id="KW-1185">Reference proteome</keyword>
<dbReference type="InterPro" id="IPR051446">
    <property type="entry name" value="HTH_trans_reg/aminotransferase"/>
</dbReference>
<dbReference type="PANTHER" id="PTHR46577">
    <property type="entry name" value="HTH-TYPE TRANSCRIPTIONAL REGULATORY PROTEIN GABR"/>
    <property type="match status" value="1"/>
</dbReference>
<protein>
    <recommendedName>
        <fullName evidence="2">Putative 8-amino-7-oxononanoate synthase</fullName>
    </recommendedName>
</protein>
<evidence type="ECO:0000256" key="3">
    <source>
        <dbReference type="ARBA" id="ARBA00022898"/>
    </source>
</evidence>
<proteinExistence type="inferred from homology"/>
<dbReference type="EMBL" id="JAJBZT010000002">
    <property type="protein sequence ID" value="MCB6182638.1"/>
    <property type="molecule type" value="Genomic_DNA"/>
</dbReference>
<dbReference type="Pfam" id="PF00392">
    <property type="entry name" value="GntR"/>
    <property type="match status" value="1"/>
</dbReference>
<dbReference type="PROSITE" id="PS50949">
    <property type="entry name" value="HTH_GNTR"/>
    <property type="match status" value="1"/>
</dbReference>
<dbReference type="InterPro" id="IPR036388">
    <property type="entry name" value="WH-like_DNA-bd_sf"/>
</dbReference>
<evidence type="ECO:0000259" key="7">
    <source>
        <dbReference type="PROSITE" id="PS50949"/>
    </source>
</evidence>
<dbReference type="PANTHER" id="PTHR46577:SF1">
    <property type="entry name" value="HTH-TYPE TRANSCRIPTIONAL REGULATORY PROTEIN GABR"/>
    <property type="match status" value="1"/>
</dbReference>
<dbReference type="PRINTS" id="PR00035">
    <property type="entry name" value="HTHGNTR"/>
</dbReference>
<evidence type="ECO:0000313" key="8">
    <source>
        <dbReference type="EMBL" id="MCB6182638.1"/>
    </source>
</evidence>
<comment type="similarity">
    <text evidence="1">In the C-terminal section; belongs to the class-I pyridoxal-phosphate-dependent aminotransferase family.</text>
</comment>
<gene>
    <name evidence="8" type="ORF">LIN78_03610</name>
</gene>
<accession>A0ABS8D3N4</accession>
<dbReference type="RefSeq" id="WP_227179494.1">
    <property type="nucleotide sequence ID" value="NZ_JAJBZT010000002.1"/>
</dbReference>
<keyword evidence="8" id="KW-0032">Aminotransferase</keyword>
<keyword evidence="5" id="KW-0238">DNA-binding</keyword>
<dbReference type="Gene3D" id="3.40.640.10">
    <property type="entry name" value="Type I PLP-dependent aspartate aminotransferase-like (Major domain)"/>
    <property type="match status" value="1"/>
</dbReference>
<dbReference type="InterPro" id="IPR015421">
    <property type="entry name" value="PyrdxlP-dep_Trfase_major"/>
</dbReference>
<reference evidence="8" key="1">
    <citation type="submission" date="2021-10" db="EMBL/GenBank/DDBJ databases">
        <title>The complete genome sequence of Leeia sp. TBRC 13508.</title>
        <authorList>
            <person name="Charoenyingcharoen P."/>
            <person name="Yukphan P."/>
        </authorList>
    </citation>
    <scope>NUCLEOTIDE SEQUENCE</scope>
    <source>
        <strain evidence="8">TBRC 13508</strain>
    </source>
</reference>
<evidence type="ECO:0000256" key="5">
    <source>
        <dbReference type="ARBA" id="ARBA00023125"/>
    </source>
</evidence>
<keyword evidence="3" id="KW-0663">Pyridoxal phosphate</keyword>
<dbReference type="InterPro" id="IPR015424">
    <property type="entry name" value="PyrdxlP-dep_Trfase"/>
</dbReference>
<name>A0ABS8D3N4_9NEIS</name>
<organism evidence="8 9">
    <name type="scientific">Leeia speluncae</name>
    <dbReference type="NCBI Taxonomy" id="2884804"/>
    <lineage>
        <taxon>Bacteria</taxon>
        <taxon>Pseudomonadati</taxon>
        <taxon>Pseudomonadota</taxon>
        <taxon>Betaproteobacteria</taxon>
        <taxon>Neisseriales</taxon>
        <taxon>Leeiaceae</taxon>
        <taxon>Leeia</taxon>
    </lineage>
</organism>
<keyword evidence="6" id="KW-0804">Transcription</keyword>
<dbReference type="SUPFAM" id="SSF46785">
    <property type="entry name" value="Winged helix' DNA-binding domain"/>
    <property type="match status" value="1"/>
</dbReference>
<comment type="caution">
    <text evidence="8">The sequence shown here is derived from an EMBL/GenBank/DDBJ whole genome shotgun (WGS) entry which is preliminary data.</text>
</comment>
<evidence type="ECO:0000256" key="4">
    <source>
        <dbReference type="ARBA" id="ARBA00023015"/>
    </source>
</evidence>
<dbReference type="GO" id="GO:0008483">
    <property type="term" value="F:transaminase activity"/>
    <property type="evidence" value="ECO:0007669"/>
    <property type="project" value="UniProtKB-KW"/>
</dbReference>
<dbReference type="Gene3D" id="1.10.10.10">
    <property type="entry name" value="Winged helix-like DNA-binding domain superfamily/Winged helix DNA-binding domain"/>
    <property type="match status" value="1"/>
</dbReference>
<evidence type="ECO:0000313" key="9">
    <source>
        <dbReference type="Proteomes" id="UP001165395"/>
    </source>
</evidence>
<dbReference type="InterPro" id="IPR000524">
    <property type="entry name" value="Tscrpt_reg_HTH_GntR"/>
</dbReference>
<keyword evidence="8" id="KW-0808">Transferase</keyword>